<dbReference type="EMBL" id="JAAKFY010000019">
    <property type="protein sequence ID" value="KAF3842315.1"/>
    <property type="molecule type" value="Genomic_DNA"/>
</dbReference>
<name>A0A7J5XYU7_DISMA</name>
<gene>
    <name evidence="2" type="ORF">F7725_024266</name>
</gene>
<protein>
    <submittedName>
        <fullName evidence="2">Uncharacterized protein</fullName>
    </submittedName>
</protein>
<sequence>MGKNILAIILKTCSFVQYRRQLQNASPAFGVELQKNSVAHARPAPPPPQVIMQDQMPLPEVTTTASKFRSTQQGTQVSGDESRSLGAL</sequence>
<evidence type="ECO:0000313" key="2">
    <source>
        <dbReference type="EMBL" id="KAF3842315.1"/>
    </source>
</evidence>
<keyword evidence="3" id="KW-1185">Reference proteome</keyword>
<evidence type="ECO:0000313" key="3">
    <source>
        <dbReference type="Proteomes" id="UP000518266"/>
    </source>
</evidence>
<feature type="compositionally biased region" description="Polar residues" evidence="1">
    <location>
        <begin position="62"/>
        <end position="79"/>
    </location>
</feature>
<proteinExistence type="predicted"/>
<reference evidence="2 3" key="1">
    <citation type="submission" date="2020-03" db="EMBL/GenBank/DDBJ databases">
        <title>Dissostichus mawsoni Genome sequencing and assembly.</title>
        <authorList>
            <person name="Park H."/>
        </authorList>
    </citation>
    <scope>NUCLEOTIDE SEQUENCE [LARGE SCALE GENOMIC DNA]</scope>
    <source>
        <strain evidence="2">DM0001</strain>
        <tissue evidence="2">Muscle</tissue>
    </source>
</reference>
<dbReference type="Proteomes" id="UP000518266">
    <property type="component" value="Unassembled WGS sequence"/>
</dbReference>
<feature type="region of interest" description="Disordered" evidence="1">
    <location>
        <begin position="62"/>
        <end position="88"/>
    </location>
</feature>
<accession>A0A7J5XYU7</accession>
<comment type="caution">
    <text evidence="2">The sequence shown here is derived from an EMBL/GenBank/DDBJ whole genome shotgun (WGS) entry which is preliminary data.</text>
</comment>
<evidence type="ECO:0000256" key="1">
    <source>
        <dbReference type="SAM" id="MobiDB-lite"/>
    </source>
</evidence>
<organism evidence="2 3">
    <name type="scientific">Dissostichus mawsoni</name>
    <name type="common">Antarctic cod</name>
    <dbReference type="NCBI Taxonomy" id="36200"/>
    <lineage>
        <taxon>Eukaryota</taxon>
        <taxon>Metazoa</taxon>
        <taxon>Chordata</taxon>
        <taxon>Craniata</taxon>
        <taxon>Vertebrata</taxon>
        <taxon>Euteleostomi</taxon>
        <taxon>Actinopterygii</taxon>
        <taxon>Neopterygii</taxon>
        <taxon>Teleostei</taxon>
        <taxon>Neoteleostei</taxon>
        <taxon>Acanthomorphata</taxon>
        <taxon>Eupercaria</taxon>
        <taxon>Perciformes</taxon>
        <taxon>Notothenioidei</taxon>
        <taxon>Nototheniidae</taxon>
        <taxon>Dissostichus</taxon>
    </lineage>
</organism>
<dbReference type="AlphaFoldDB" id="A0A7J5XYU7"/>